<comment type="caution">
    <text evidence="1">The sequence shown here is derived from an EMBL/GenBank/DDBJ whole genome shotgun (WGS) entry which is preliminary data.</text>
</comment>
<accession>X1SZH3</accession>
<sequence length="55" mass="6313">RMAVDDQYFYDKTFDDVFCYPNEPSGITGWDRCNSECPGRCVEYGISGNSCCFSY</sequence>
<organism evidence="1">
    <name type="scientific">marine sediment metagenome</name>
    <dbReference type="NCBI Taxonomy" id="412755"/>
    <lineage>
        <taxon>unclassified sequences</taxon>
        <taxon>metagenomes</taxon>
        <taxon>ecological metagenomes</taxon>
    </lineage>
</organism>
<reference evidence="1" key="1">
    <citation type="journal article" date="2014" name="Front. Microbiol.">
        <title>High frequency of phylogenetically diverse reductive dehalogenase-homologous genes in deep subseafloor sedimentary metagenomes.</title>
        <authorList>
            <person name="Kawai M."/>
            <person name="Futagami T."/>
            <person name="Toyoda A."/>
            <person name="Takaki Y."/>
            <person name="Nishi S."/>
            <person name="Hori S."/>
            <person name="Arai W."/>
            <person name="Tsubouchi T."/>
            <person name="Morono Y."/>
            <person name="Uchiyama I."/>
            <person name="Ito T."/>
            <person name="Fujiyama A."/>
            <person name="Inagaki F."/>
            <person name="Takami H."/>
        </authorList>
    </citation>
    <scope>NUCLEOTIDE SEQUENCE</scope>
    <source>
        <strain evidence="1">Expedition CK06-06</strain>
    </source>
</reference>
<feature type="non-terminal residue" evidence="1">
    <location>
        <position position="1"/>
    </location>
</feature>
<proteinExistence type="predicted"/>
<name>X1SZH3_9ZZZZ</name>
<gene>
    <name evidence="1" type="ORF">S12H4_39200</name>
</gene>
<protein>
    <submittedName>
        <fullName evidence="1">Uncharacterized protein</fullName>
    </submittedName>
</protein>
<dbReference type="EMBL" id="BARW01023667">
    <property type="protein sequence ID" value="GAI98353.1"/>
    <property type="molecule type" value="Genomic_DNA"/>
</dbReference>
<evidence type="ECO:0000313" key="1">
    <source>
        <dbReference type="EMBL" id="GAI98353.1"/>
    </source>
</evidence>
<dbReference type="AlphaFoldDB" id="X1SZH3"/>